<dbReference type="EMBL" id="CAAALY010253046">
    <property type="protein sequence ID" value="VEL36741.1"/>
    <property type="molecule type" value="Genomic_DNA"/>
</dbReference>
<feature type="region of interest" description="Disordered" evidence="1">
    <location>
        <begin position="259"/>
        <end position="286"/>
    </location>
</feature>
<feature type="region of interest" description="Disordered" evidence="1">
    <location>
        <begin position="188"/>
        <end position="232"/>
    </location>
</feature>
<name>A0A3S5BRT4_9PLAT</name>
<protein>
    <submittedName>
        <fullName evidence="2">Uncharacterized protein</fullName>
    </submittedName>
</protein>
<accession>A0A3S5BRT4</accession>
<dbReference type="AlphaFoldDB" id="A0A3S5BRT4"/>
<keyword evidence="3" id="KW-1185">Reference proteome</keyword>
<dbReference type="Proteomes" id="UP000784294">
    <property type="component" value="Unassembled WGS sequence"/>
</dbReference>
<feature type="compositionally biased region" description="Pro residues" evidence="1">
    <location>
        <begin position="163"/>
        <end position="177"/>
    </location>
</feature>
<evidence type="ECO:0000313" key="2">
    <source>
        <dbReference type="EMBL" id="VEL36741.1"/>
    </source>
</evidence>
<organism evidence="2 3">
    <name type="scientific">Protopolystoma xenopodis</name>
    <dbReference type="NCBI Taxonomy" id="117903"/>
    <lineage>
        <taxon>Eukaryota</taxon>
        <taxon>Metazoa</taxon>
        <taxon>Spiralia</taxon>
        <taxon>Lophotrochozoa</taxon>
        <taxon>Platyhelminthes</taxon>
        <taxon>Monogenea</taxon>
        <taxon>Polyopisthocotylea</taxon>
        <taxon>Polystomatidea</taxon>
        <taxon>Polystomatidae</taxon>
        <taxon>Protopolystoma</taxon>
    </lineage>
</organism>
<evidence type="ECO:0000256" key="1">
    <source>
        <dbReference type="SAM" id="MobiDB-lite"/>
    </source>
</evidence>
<evidence type="ECO:0000313" key="3">
    <source>
        <dbReference type="Proteomes" id="UP000784294"/>
    </source>
</evidence>
<reference evidence="2" key="1">
    <citation type="submission" date="2018-11" db="EMBL/GenBank/DDBJ databases">
        <authorList>
            <consortium name="Pathogen Informatics"/>
        </authorList>
    </citation>
    <scope>NUCLEOTIDE SEQUENCE</scope>
</reference>
<comment type="caution">
    <text evidence="2">The sequence shown here is derived from an EMBL/GenBank/DDBJ whole genome shotgun (WGS) entry which is preliminary data.</text>
</comment>
<feature type="region of interest" description="Disordered" evidence="1">
    <location>
        <begin position="163"/>
        <end position="182"/>
    </location>
</feature>
<sequence length="369" mass="39639">MRISRNLLIKLSREANHLGICQDNGSRLSLIMTCIEAGPDTYFLRSQSDNTIKLGRRGRTNGIQQKMPAILLALKSFDRTAGKRLADSRSSLTLLHTDSPPFTDDYFEHLPTVRAPSPDYQSLDTLGRGRFRGPMALETGALSPRRQTNEPWVCQYACGGAGPPPPPPLPQPPPPPQVAATVPTLPLGNVELGRQKPPSGASAKRPVGGQQYHRGEMEEGESEAADSSRPVGGTLTEATEAAEAPASRWYRRCVTLHRPGQSGGMLKTANSQVGNEGRSDSDADGAVEASKDGRLRLAGFHSKAGDLLAGRAAETSRGWTDCRPDTARWLEARSAGVGKPDVTPQSSVAYDACTTGRYAYHAIREGSFV</sequence>
<proteinExistence type="predicted"/>
<gene>
    <name evidence="2" type="ORF">PXEA_LOCUS30181</name>
</gene>